<evidence type="ECO:0000259" key="10">
    <source>
        <dbReference type="PROSITE" id="PS50972"/>
    </source>
</evidence>
<organism evidence="11 12">
    <name type="scientific">Flavobacterium arsenatis</name>
    <dbReference type="NCBI Taxonomy" id="1484332"/>
    <lineage>
        <taxon>Bacteria</taxon>
        <taxon>Pseudomonadati</taxon>
        <taxon>Bacteroidota</taxon>
        <taxon>Flavobacteriia</taxon>
        <taxon>Flavobacteriales</taxon>
        <taxon>Flavobacteriaceae</taxon>
        <taxon>Flavobacterium</taxon>
    </lineage>
</organism>
<keyword evidence="7 9" id="KW-0460">Magnesium</keyword>
<feature type="domain" description="Pterin-binding" evidence="10">
    <location>
        <begin position="15"/>
        <end position="267"/>
    </location>
</feature>
<dbReference type="PANTHER" id="PTHR20941">
    <property type="entry name" value="FOLATE SYNTHESIS PROTEINS"/>
    <property type="match status" value="1"/>
</dbReference>
<dbReference type="InterPro" id="IPR045031">
    <property type="entry name" value="DHP_synth-like"/>
</dbReference>
<dbReference type="SUPFAM" id="SSF51717">
    <property type="entry name" value="Dihydropteroate synthetase-like"/>
    <property type="match status" value="1"/>
</dbReference>
<dbReference type="Gene3D" id="3.20.20.20">
    <property type="entry name" value="Dihydropteroate synthase-like"/>
    <property type="match status" value="1"/>
</dbReference>
<dbReference type="CDD" id="cd00739">
    <property type="entry name" value="DHPS"/>
    <property type="match status" value="1"/>
</dbReference>
<comment type="cofactor">
    <cofactor evidence="2 9">
        <name>Mg(2+)</name>
        <dbReference type="ChEBI" id="CHEBI:18420"/>
    </cofactor>
</comment>
<comment type="pathway">
    <text evidence="3 9">Cofactor biosynthesis; tetrahydrofolate biosynthesis; 7,8-dihydrofolate from 2-amino-4-hydroxy-6-hydroxymethyl-7,8-dihydropteridine diphosphate and 4-aminobenzoate: step 1/2.</text>
</comment>
<comment type="function">
    <text evidence="9">Catalyzes the condensation of para-aminobenzoate (pABA) with 6-hydroxymethyl-7,8-dihydropterin diphosphate (DHPt-PP) to form 7,8-dihydropteroate (H2Pte), the immediate precursor of folate derivatives.</text>
</comment>
<dbReference type="EMBL" id="JAVDVI010000006">
    <property type="protein sequence ID" value="MDR6967734.1"/>
    <property type="molecule type" value="Genomic_DNA"/>
</dbReference>
<dbReference type="PROSITE" id="PS50972">
    <property type="entry name" value="PTERIN_BINDING"/>
    <property type="match status" value="1"/>
</dbReference>
<dbReference type="Proteomes" id="UP001255185">
    <property type="component" value="Unassembled WGS sequence"/>
</dbReference>
<dbReference type="PROSITE" id="PS00792">
    <property type="entry name" value="DHPS_1"/>
    <property type="match status" value="1"/>
</dbReference>
<keyword evidence="8 9" id="KW-0289">Folate biosynthesis</keyword>
<dbReference type="EC" id="2.5.1.15" evidence="4 9"/>
<evidence type="ECO:0000313" key="12">
    <source>
        <dbReference type="Proteomes" id="UP001255185"/>
    </source>
</evidence>
<evidence type="ECO:0000256" key="8">
    <source>
        <dbReference type="ARBA" id="ARBA00022909"/>
    </source>
</evidence>
<keyword evidence="5 9" id="KW-0808">Transferase</keyword>
<dbReference type="InterPro" id="IPR011005">
    <property type="entry name" value="Dihydropteroate_synth-like_sf"/>
</dbReference>
<name>A0ABU1TP42_9FLAO</name>
<evidence type="ECO:0000256" key="7">
    <source>
        <dbReference type="ARBA" id="ARBA00022842"/>
    </source>
</evidence>
<accession>A0ABU1TP42</accession>
<evidence type="ECO:0000256" key="4">
    <source>
        <dbReference type="ARBA" id="ARBA00012458"/>
    </source>
</evidence>
<reference evidence="11 12" key="1">
    <citation type="submission" date="2023-07" db="EMBL/GenBank/DDBJ databases">
        <title>Sorghum-associated microbial communities from plants grown in Nebraska, USA.</title>
        <authorList>
            <person name="Schachtman D."/>
        </authorList>
    </citation>
    <scope>NUCLEOTIDE SEQUENCE [LARGE SCALE GENOMIC DNA]</scope>
    <source>
        <strain evidence="11 12">3773</strain>
    </source>
</reference>
<dbReference type="PANTHER" id="PTHR20941:SF1">
    <property type="entry name" value="FOLIC ACID SYNTHESIS PROTEIN FOL1"/>
    <property type="match status" value="1"/>
</dbReference>
<dbReference type="GO" id="GO:0004156">
    <property type="term" value="F:dihydropteroate synthase activity"/>
    <property type="evidence" value="ECO:0007669"/>
    <property type="project" value="UniProtKB-EC"/>
</dbReference>
<evidence type="ECO:0000256" key="1">
    <source>
        <dbReference type="ARBA" id="ARBA00000012"/>
    </source>
</evidence>
<dbReference type="InterPro" id="IPR006390">
    <property type="entry name" value="DHP_synth_dom"/>
</dbReference>
<evidence type="ECO:0000313" key="11">
    <source>
        <dbReference type="EMBL" id="MDR6967734.1"/>
    </source>
</evidence>
<dbReference type="InterPro" id="IPR000489">
    <property type="entry name" value="Pterin-binding_dom"/>
</dbReference>
<keyword evidence="12" id="KW-1185">Reference proteome</keyword>
<comment type="similarity">
    <text evidence="9">Belongs to the DHPS family.</text>
</comment>
<evidence type="ECO:0000256" key="3">
    <source>
        <dbReference type="ARBA" id="ARBA00004763"/>
    </source>
</evidence>
<evidence type="ECO:0000256" key="6">
    <source>
        <dbReference type="ARBA" id="ARBA00022723"/>
    </source>
</evidence>
<comment type="catalytic activity">
    <reaction evidence="1">
        <text>(7,8-dihydropterin-6-yl)methyl diphosphate + 4-aminobenzoate = 7,8-dihydropteroate + diphosphate</text>
        <dbReference type="Rhea" id="RHEA:19949"/>
        <dbReference type="ChEBI" id="CHEBI:17836"/>
        <dbReference type="ChEBI" id="CHEBI:17839"/>
        <dbReference type="ChEBI" id="CHEBI:33019"/>
        <dbReference type="ChEBI" id="CHEBI:72950"/>
        <dbReference type="EC" id="2.5.1.15"/>
    </reaction>
</comment>
<dbReference type="Pfam" id="PF00809">
    <property type="entry name" value="Pterin_bind"/>
    <property type="match status" value="1"/>
</dbReference>
<dbReference type="NCBIfam" id="TIGR01496">
    <property type="entry name" value="DHPS"/>
    <property type="match status" value="1"/>
</dbReference>
<evidence type="ECO:0000256" key="9">
    <source>
        <dbReference type="RuleBase" id="RU361205"/>
    </source>
</evidence>
<gene>
    <name evidence="11" type="ORF">J2X31_001746</name>
</gene>
<keyword evidence="6 9" id="KW-0479">Metal-binding</keyword>
<sequence length="276" mass="30707">MTINCKGQLIDLSNPKVMGILNVTPDSFYDGGKNDSEQIIIDKVHKMLADGATFIDIGAYSSKPNAEFVSEEEELDRILPIVKLLVKVFPTIIISIDTFRSKVAKASIEEGASIINDISAGELDENMMQTVANLKVPYIMMHMRGTPKTMQSLTDYEDIIKEMLFYFSEKVNKARSLGISDLIIDPGFGFAKTLEQNFEVMNKLELFQMLELPLLSGISRKSMIYKTLGNTPQEALNGTTVLNTISLLKGANILRVHDVKEAVEAVKLIDKLNKLI</sequence>
<proteinExistence type="inferred from homology"/>
<protein>
    <recommendedName>
        <fullName evidence="4 9">Dihydropteroate synthase</fullName>
        <shortName evidence="9">DHPS</shortName>
        <ecNumber evidence="4 9">2.5.1.15</ecNumber>
    </recommendedName>
    <alternativeName>
        <fullName evidence="9">Dihydropteroate pyrophosphorylase</fullName>
    </alternativeName>
</protein>
<evidence type="ECO:0000256" key="5">
    <source>
        <dbReference type="ARBA" id="ARBA00022679"/>
    </source>
</evidence>
<evidence type="ECO:0000256" key="2">
    <source>
        <dbReference type="ARBA" id="ARBA00001946"/>
    </source>
</evidence>
<dbReference type="RefSeq" id="WP_310026000.1">
    <property type="nucleotide sequence ID" value="NZ_JAVDVI010000006.1"/>
</dbReference>
<comment type="caution">
    <text evidence="11">The sequence shown here is derived from an EMBL/GenBank/DDBJ whole genome shotgun (WGS) entry which is preliminary data.</text>
</comment>